<dbReference type="CDD" id="cd00540">
    <property type="entry name" value="AAG"/>
    <property type="match status" value="1"/>
</dbReference>
<evidence type="ECO:0000256" key="2">
    <source>
        <dbReference type="ARBA" id="ARBA00022763"/>
    </source>
</evidence>
<dbReference type="Gene3D" id="3.10.300.10">
    <property type="entry name" value="Methylpurine-DNA glycosylase (MPG)"/>
    <property type="match status" value="1"/>
</dbReference>
<evidence type="ECO:0000313" key="6">
    <source>
        <dbReference type="EMBL" id="QJE96154.1"/>
    </source>
</evidence>
<dbReference type="EC" id="3.2.2.-" evidence="5"/>
<dbReference type="Proteomes" id="UP000501812">
    <property type="component" value="Chromosome"/>
</dbReference>
<dbReference type="KEGG" id="luo:HHL09_10275"/>
<dbReference type="Pfam" id="PF02245">
    <property type="entry name" value="Pur_DNA_glyco"/>
    <property type="match status" value="1"/>
</dbReference>
<dbReference type="InterPro" id="IPR011034">
    <property type="entry name" value="Formyl_transferase-like_C_sf"/>
</dbReference>
<evidence type="ECO:0000313" key="7">
    <source>
        <dbReference type="Proteomes" id="UP000501812"/>
    </source>
</evidence>
<accession>A0A858RHX8</accession>
<reference evidence="6 7" key="1">
    <citation type="submission" date="2020-04" db="EMBL/GenBank/DDBJ databases">
        <title>Luteolibacter sp. G-1-1-1 isolated from soil.</title>
        <authorList>
            <person name="Dahal R.H."/>
        </authorList>
    </citation>
    <scope>NUCLEOTIDE SEQUENCE [LARGE SCALE GENOMIC DNA]</scope>
    <source>
        <strain evidence="6 7">G-1-1-1</strain>
    </source>
</reference>
<gene>
    <name evidence="6" type="ORF">HHL09_10275</name>
</gene>
<dbReference type="GO" id="GO:0006284">
    <property type="term" value="P:base-excision repair"/>
    <property type="evidence" value="ECO:0007669"/>
    <property type="project" value="InterPro"/>
</dbReference>
<dbReference type="SUPFAM" id="SSF50486">
    <property type="entry name" value="FMT C-terminal domain-like"/>
    <property type="match status" value="1"/>
</dbReference>
<dbReference type="HAMAP" id="MF_00527">
    <property type="entry name" value="3MGH"/>
    <property type="match status" value="1"/>
</dbReference>
<protein>
    <recommendedName>
        <fullName evidence="5">Putative 3-methyladenine DNA glycosylase</fullName>
        <ecNumber evidence="5">3.2.2.-</ecNumber>
    </recommendedName>
</protein>
<comment type="similarity">
    <text evidence="1 5">Belongs to the DNA glycosylase MPG family.</text>
</comment>
<dbReference type="PANTHER" id="PTHR10429">
    <property type="entry name" value="DNA-3-METHYLADENINE GLYCOSYLASE"/>
    <property type="match status" value="1"/>
</dbReference>
<dbReference type="GO" id="GO:0003905">
    <property type="term" value="F:alkylbase DNA N-glycosylase activity"/>
    <property type="evidence" value="ECO:0007669"/>
    <property type="project" value="InterPro"/>
</dbReference>
<dbReference type="InterPro" id="IPR003180">
    <property type="entry name" value="MPG"/>
</dbReference>
<dbReference type="RefSeq" id="WP_169454555.1">
    <property type="nucleotide sequence ID" value="NZ_CP051774.1"/>
</dbReference>
<keyword evidence="4 5" id="KW-0234">DNA repair</keyword>
<sequence>MVVLRVMGFFLLPWPCSQEWRPRGSGIPMERLTAPFFERHPVTCSRELIGCLFQWKGCSGRIVETEAYTAEGDPACHTFFRPGARRFVEEHAVGTAYVYLNYGVHWLFNILVKGPGGAGFVLFRALEPVCGIETMMERRGRMDPRHLCSGPGKLTKSLGITGANHGTAFLDGPETGIFRGSNLGVVEGERIGISRARELPWRFHERGNAHVSR</sequence>
<keyword evidence="3 5" id="KW-0378">Hydrolase</keyword>
<evidence type="ECO:0000256" key="3">
    <source>
        <dbReference type="ARBA" id="ARBA00022801"/>
    </source>
</evidence>
<evidence type="ECO:0000256" key="4">
    <source>
        <dbReference type="ARBA" id="ARBA00023204"/>
    </source>
</evidence>
<dbReference type="EMBL" id="CP051774">
    <property type="protein sequence ID" value="QJE96154.1"/>
    <property type="molecule type" value="Genomic_DNA"/>
</dbReference>
<dbReference type="PANTHER" id="PTHR10429:SF0">
    <property type="entry name" value="DNA-3-METHYLADENINE GLYCOSYLASE"/>
    <property type="match status" value="1"/>
</dbReference>
<name>A0A858RHX8_9BACT</name>
<dbReference type="AlphaFoldDB" id="A0A858RHX8"/>
<keyword evidence="2 5" id="KW-0227">DNA damage</keyword>
<dbReference type="GO" id="GO:0003677">
    <property type="term" value="F:DNA binding"/>
    <property type="evidence" value="ECO:0007669"/>
    <property type="project" value="InterPro"/>
</dbReference>
<dbReference type="InterPro" id="IPR036995">
    <property type="entry name" value="MPG_sf"/>
</dbReference>
<keyword evidence="7" id="KW-1185">Reference proteome</keyword>
<evidence type="ECO:0000256" key="1">
    <source>
        <dbReference type="ARBA" id="ARBA00009232"/>
    </source>
</evidence>
<dbReference type="NCBIfam" id="TIGR00567">
    <property type="entry name" value="3mg"/>
    <property type="match status" value="1"/>
</dbReference>
<evidence type="ECO:0000256" key="5">
    <source>
        <dbReference type="HAMAP-Rule" id="MF_00527"/>
    </source>
</evidence>
<proteinExistence type="inferred from homology"/>
<organism evidence="6 7">
    <name type="scientific">Luteolibacter luteus</name>
    <dbReference type="NCBI Taxonomy" id="2728835"/>
    <lineage>
        <taxon>Bacteria</taxon>
        <taxon>Pseudomonadati</taxon>
        <taxon>Verrucomicrobiota</taxon>
        <taxon>Verrucomicrobiia</taxon>
        <taxon>Verrucomicrobiales</taxon>
        <taxon>Verrucomicrobiaceae</taxon>
        <taxon>Luteolibacter</taxon>
    </lineage>
</organism>